<dbReference type="InterPro" id="IPR057138">
    <property type="entry name" value="EGF_PEAR1L-like"/>
</dbReference>
<dbReference type="SMART" id="SM00181">
    <property type="entry name" value="EGF"/>
    <property type="match status" value="8"/>
</dbReference>
<dbReference type="InterPro" id="IPR013032">
    <property type="entry name" value="EGF-like_CS"/>
</dbReference>
<keyword evidence="10" id="KW-0325">Glycoprotein</keyword>
<keyword evidence="5" id="KW-0732">Signal</keyword>
<feature type="disulfide bond" evidence="12">
    <location>
        <begin position="332"/>
        <end position="341"/>
    </location>
</feature>
<comment type="similarity">
    <text evidence="11">Belongs to the MEGF family.</text>
</comment>
<dbReference type="PROSITE" id="PS51041">
    <property type="entry name" value="EMI"/>
    <property type="match status" value="1"/>
</dbReference>
<feature type="domain" description="EGF-like" evidence="14">
    <location>
        <begin position="226"/>
        <end position="261"/>
    </location>
</feature>
<dbReference type="PANTHER" id="PTHR24052:SF12">
    <property type="entry name" value="PLATELET ENDOTHELIAL AGGREGATION RECEPTOR 1"/>
    <property type="match status" value="1"/>
</dbReference>
<feature type="disulfide bond" evidence="12">
    <location>
        <begin position="418"/>
        <end position="427"/>
    </location>
</feature>
<feature type="domain" description="EMI" evidence="15">
    <location>
        <begin position="107"/>
        <end position="183"/>
    </location>
</feature>
<dbReference type="SMART" id="SM00180">
    <property type="entry name" value="EGF_Lam"/>
    <property type="match status" value="6"/>
</dbReference>
<keyword evidence="9 12" id="KW-1015">Disulfide bond</keyword>
<dbReference type="InterPro" id="IPR052485">
    <property type="entry name" value="MEGF_diff_regulators"/>
</dbReference>
<dbReference type="FunFam" id="2.170.300.10:FF:000002">
    <property type="entry name" value="Multiple epidermal growth factor-like domains 10"/>
    <property type="match status" value="1"/>
</dbReference>
<dbReference type="PANTHER" id="PTHR24052">
    <property type="entry name" value="DELTA-RELATED"/>
    <property type="match status" value="1"/>
</dbReference>
<comment type="caution">
    <text evidence="12">Lacks conserved residue(s) required for the propagation of feature annotation.</text>
</comment>
<evidence type="ECO:0000256" key="7">
    <source>
        <dbReference type="ARBA" id="ARBA00022989"/>
    </source>
</evidence>
<dbReference type="OrthoDB" id="10268124at2759"/>
<keyword evidence="17" id="KW-1185">Reference proteome</keyword>
<dbReference type="PROSITE" id="PS00022">
    <property type="entry name" value="EGF_1"/>
    <property type="match status" value="6"/>
</dbReference>
<feature type="disulfide bond" evidence="12">
    <location>
        <begin position="375"/>
        <end position="384"/>
    </location>
</feature>
<organism evidence="16 17">
    <name type="scientific">Albula goreensis</name>
    <dbReference type="NCBI Taxonomy" id="1534307"/>
    <lineage>
        <taxon>Eukaryota</taxon>
        <taxon>Metazoa</taxon>
        <taxon>Chordata</taxon>
        <taxon>Craniata</taxon>
        <taxon>Vertebrata</taxon>
        <taxon>Euteleostomi</taxon>
        <taxon>Actinopterygii</taxon>
        <taxon>Neopterygii</taxon>
        <taxon>Teleostei</taxon>
        <taxon>Albuliformes</taxon>
        <taxon>Albulidae</taxon>
        <taxon>Albula</taxon>
    </lineage>
</organism>
<dbReference type="GO" id="GO:0005886">
    <property type="term" value="C:plasma membrane"/>
    <property type="evidence" value="ECO:0007669"/>
    <property type="project" value="UniProtKB-SubCell"/>
</dbReference>
<keyword evidence="3 12" id="KW-0245">EGF-like domain</keyword>
<keyword evidence="4" id="KW-0812">Transmembrane</keyword>
<feature type="domain" description="EGF-like" evidence="14">
    <location>
        <begin position="393"/>
        <end position="428"/>
    </location>
</feature>
<dbReference type="InterPro" id="IPR011489">
    <property type="entry name" value="EMI_domain"/>
</dbReference>
<dbReference type="PRINTS" id="PR00011">
    <property type="entry name" value="EGFLAMININ"/>
</dbReference>
<evidence type="ECO:0000256" key="1">
    <source>
        <dbReference type="ARBA" id="ARBA00004162"/>
    </source>
</evidence>
<dbReference type="PROSITE" id="PS50026">
    <property type="entry name" value="EGF_3"/>
    <property type="match status" value="4"/>
</dbReference>
<evidence type="ECO:0000256" key="3">
    <source>
        <dbReference type="ARBA" id="ARBA00022536"/>
    </source>
</evidence>
<dbReference type="InterPro" id="IPR002049">
    <property type="entry name" value="LE_dom"/>
</dbReference>
<dbReference type="EMBL" id="JAERUA010000003">
    <property type="protein sequence ID" value="KAI1901452.1"/>
    <property type="molecule type" value="Genomic_DNA"/>
</dbReference>
<evidence type="ECO:0000259" key="14">
    <source>
        <dbReference type="PROSITE" id="PS50026"/>
    </source>
</evidence>
<dbReference type="Pfam" id="PF23301">
    <property type="entry name" value="EGF_PEAR1L"/>
    <property type="match status" value="1"/>
</dbReference>
<evidence type="ECO:0000256" key="11">
    <source>
        <dbReference type="ARBA" id="ARBA00038377"/>
    </source>
</evidence>
<evidence type="ECO:0000256" key="8">
    <source>
        <dbReference type="ARBA" id="ARBA00023136"/>
    </source>
</evidence>
<evidence type="ECO:0000256" key="4">
    <source>
        <dbReference type="ARBA" id="ARBA00022692"/>
    </source>
</evidence>
<proteinExistence type="inferred from homology"/>
<evidence type="ECO:0000256" key="10">
    <source>
        <dbReference type="ARBA" id="ARBA00023180"/>
    </source>
</evidence>
<evidence type="ECO:0000256" key="5">
    <source>
        <dbReference type="ARBA" id="ARBA00022729"/>
    </source>
</evidence>
<keyword evidence="2" id="KW-1003">Cell membrane</keyword>
<evidence type="ECO:0000256" key="2">
    <source>
        <dbReference type="ARBA" id="ARBA00022475"/>
    </source>
</evidence>
<evidence type="ECO:0000313" key="17">
    <source>
        <dbReference type="Proteomes" id="UP000829720"/>
    </source>
</evidence>
<protein>
    <submittedName>
        <fullName evidence="16">Uncharacterized protein</fullName>
    </submittedName>
</protein>
<feature type="domain" description="EGF-like" evidence="14">
    <location>
        <begin position="308"/>
        <end position="342"/>
    </location>
</feature>
<dbReference type="Gene3D" id="2.170.300.10">
    <property type="entry name" value="Tie2 ligand-binding domain superfamily"/>
    <property type="match status" value="2"/>
</dbReference>
<dbReference type="PROSITE" id="PS01186">
    <property type="entry name" value="EGF_2"/>
    <property type="match status" value="2"/>
</dbReference>
<sequence>MGVCRARRRKEKDGRAIWVERGAGTGQAGWRAGQPAGQEGDSSQPTLRLGHLLNAEGLGEGNEFNGERNLRETTLQYFRMMMSSKCSVVLHLLVSLLDLAWPLNPNDPNVCSLWESYTTSVKESYSHPYDQVYEEPCSDAWSFYRCTRHRITYKTAYRQAVKMDYRKRYQCCPGYYESRENVSVSADTRCTRECVHGRCVAPDHCQCEDGWQGEDCSTATCDDKHWGPDCSQSCRCENGGRCHALTGVCQCRPGYRGPSCEEPCPAGSFGQACLQQCLCGTGGTCDRETGECRCKDGYTGTFCDKTCPGRPCPRRCPCQNQGFCRGEGVCVCPPGWTGAVCTERCAEGRFGLNCSQECVCHNGGVCDEETGHCKCAAGFTGDRCSEECAVGSYGQNCEGVCDCANGARCYNIHGGCLCEPGFRGPHCRDRMCPEGTYGLRCDQRCLCHGTHTLSCHPLKGDCTCHPGWAGLLCNETCPQGFYGHGCQETCLCLNGGVCNSVSGRCQCAPGYMSLLEIAGGSLIQDQ</sequence>
<evidence type="ECO:0000256" key="6">
    <source>
        <dbReference type="ARBA" id="ARBA00022737"/>
    </source>
</evidence>
<evidence type="ECO:0000259" key="15">
    <source>
        <dbReference type="PROSITE" id="PS51041"/>
    </source>
</evidence>
<reference evidence="16" key="1">
    <citation type="submission" date="2021-01" db="EMBL/GenBank/DDBJ databases">
        <authorList>
            <person name="Zahm M."/>
            <person name="Roques C."/>
            <person name="Cabau C."/>
            <person name="Klopp C."/>
            <person name="Donnadieu C."/>
            <person name="Jouanno E."/>
            <person name="Lampietro C."/>
            <person name="Louis A."/>
            <person name="Herpin A."/>
            <person name="Echchiki A."/>
            <person name="Berthelot C."/>
            <person name="Parey E."/>
            <person name="Roest-Crollius H."/>
            <person name="Braasch I."/>
            <person name="Postlethwait J."/>
            <person name="Bobe J."/>
            <person name="Montfort J."/>
            <person name="Bouchez O."/>
            <person name="Begum T."/>
            <person name="Mejri S."/>
            <person name="Adams A."/>
            <person name="Chen W.-J."/>
            <person name="Guiguen Y."/>
        </authorList>
    </citation>
    <scope>NUCLEOTIDE SEQUENCE</scope>
    <source>
        <tissue evidence="16">Blood</tissue>
    </source>
</reference>
<evidence type="ECO:0000256" key="9">
    <source>
        <dbReference type="ARBA" id="ARBA00023157"/>
    </source>
</evidence>
<accession>A0A8T3DWY2</accession>
<keyword evidence="6" id="KW-0677">Repeat</keyword>
<comment type="caution">
    <text evidence="16">The sequence shown here is derived from an EMBL/GenBank/DDBJ whole genome shotgun (WGS) entry which is preliminary data.</text>
</comment>
<evidence type="ECO:0000313" key="16">
    <source>
        <dbReference type="EMBL" id="KAI1901452.1"/>
    </source>
</evidence>
<dbReference type="Proteomes" id="UP000829720">
    <property type="component" value="Unassembled WGS sequence"/>
</dbReference>
<keyword evidence="7" id="KW-1133">Transmembrane helix</keyword>
<evidence type="ECO:0000256" key="12">
    <source>
        <dbReference type="PROSITE-ProRule" id="PRU00076"/>
    </source>
</evidence>
<dbReference type="Pfam" id="PF12661">
    <property type="entry name" value="hEGF"/>
    <property type="match status" value="3"/>
</dbReference>
<feature type="region of interest" description="Disordered" evidence="13">
    <location>
        <begin position="25"/>
        <end position="44"/>
    </location>
</feature>
<feature type="domain" description="EGF-like" evidence="14">
    <location>
        <begin position="355"/>
        <end position="385"/>
    </location>
</feature>
<feature type="disulfide bond" evidence="12">
    <location>
        <begin position="251"/>
        <end position="260"/>
    </location>
</feature>
<keyword evidence="8" id="KW-0472">Membrane</keyword>
<evidence type="ECO:0000256" key="13">
    <source>
        <dbReference type="SAM" id="MobiDB-lite"/>
    </source>
</evidence>
<dbReference type="Gene3D" id="2.10.25.10">
    <property type="entry name" value="Laminin"/>
    <property type="match status" value="2"/>
</dbReference>
<name>A0A8T3DWY2_9TELE</name>
<gene>
    <name evidence="16" type="ORF">AGOR_G00034580</name>
</gene>
<dbReference type="InterPro" id="IPR000742">
    <property type="entry name" value="EGF"/>
</dbReference>
<dbReference type="Pfam" id="PF00053">
    <property type="entry name" value="EGF_laminin"/>
    <property type="match status" value="1"/>
</dbReference>
<comment type="subcellular location">
    <subcellularLocation>
        <location evidence="1">Cell membrane</location>
        <topology evidence="1">Single-pass membrane protein</topology>
    </subcellularLocation>
</comment>
<dbReference type="AlphaFoldDB" id="A0A8T3DWY2"/>